<organism evidence="1 2">
    <name type="scientific">Spiribacter salinus</name>
    <dbReference type="NCBI Taxonomy" id="1335746"/>
    <lineage>
        <taxon>Bacteria</taxon>
        <taxon>Pseudomonadati</taxon>
        <taxon>Pseudomonadota</taxon>
        <taxon>Gammaproteobacteria</taxon>
        <taxon>Chromatiales</taxon>
        <taxon>Ectothiorhodospiraceae</taxon>
        <taxon>Spiribacter</taxon>
    </lineage>
</organism>
<evidence type="ECO:0000313" key="1">
    <source>
        <dbReference type="EMBL" id="TQE99099.1"/>
    </source>
</evidence>
<reference evidence="1 2" key="1">
    <citation type="submission" date="2019-06" db="EMBL/GenBank/DDBJ databases">
        <title>Metagenome assembled Genome of Spiribacter salinus SL48-SHIP from the microbial mat of Salt Lake 48 (Novosibirsk region, Russia).</title>
        <authorList>
            <person name="Shipova A."/>
            <person name="Rozanov A.S."/>
            <person name="Bryanskaya A.V."/>
            <person name="Peltek S.E."/>
        </authorList>
    </citation>
    <scope>NUCLEOTIDE SEQUENCE [LARGE SCALE GENOMIC DNA]</scope>
    <source>
        <strain evidence="1">SL48-SHIP-2</strain>
    </source>
</reference>
<comment type="caution">
    <text evidence="1">The sequence shown here is derived from an EMBL/GenBank/DDBJ whole genome shotgun (WGS) entry which is preliminary data.</text>
</comment>
<dbReference type="InterPro" id="IPR025591">
    <property type="entry name" value="RloB"/>
</dbReference>
<dbReference type="EMBL" id="VIFK01000093">
    <property type="protein sequence ID" value="TQE99099.1"/>
    <property type="molecule type" value="Genomic_DNA"/>
</dbReference>
<dbReference type="Proteomes" id="UP000315400">
    <property type="component" value="Unassembled WGS sequence"/>
</dbReference>
<protein>
    <submittedName>
        <fullName evidence="1">RloB domain-containing protein</fullName>
    </submittedName>
</protein>
<accession>A0A540VQQ2</accession>
<gene>
    <name evidence="1" type="ORF">FKY71_10370</name>
</gene>
<dbReference type="Pfam" id="PF13707">
    <property type="entry name" value="RloB"/>
    <property type="match status" value="1"/>
</dbReference>
<evidence type="ECO:0000313" key="2">
    <source>
        <dbReference type="Proteomes" id="UP000315400"/>
    </source>
</evidence>
<dbReference type="AlphaFoldDB" id="A0A540VQQ2"/>
<name>A0A540VQQ2_9GAMM</name>
<proteinExistence type="predicted"/>
<sequence length="214" mass="24701">MGKGKPRQPGKLRRRAPKREPYDHVLILCVGESERVYFQEVRSACSLRAVNVVISPNAEGQDPSRMVRTAKKSQQRQRAQGNEYNQVWLVFDRDRFEQFETALNNCRQGGIEAAWSVPCFEYWLLIHFIQSDAPFRASGGLTGAQCCERELLKHIPDYQKGSPVAFQATWEHVDRAIQTARRRLSDPDWDNEKNPSTNVHELIEYLQTLNQEAK</sequence>